<evidence type="ECO:0000256" key="2">
    <source>
        <dbReference type="ARBA" id="ARBA00023002"/>
    </source>
</evidence>
<evidence type="ECO:0000256" key="3">
    <source>
        <dbReference type="RuleBase" id="RU000363"/>
    </source>
</evidence>
<sequence>MMKQVLVTGASKGIGKAIAIELGKAGYEIAIHYGRDEQGALDTLSQIEAASGKGRILSFDISDREQCKAEIDKDIAEHGAYYGVVVNAGITRDTAFPSMLGEEWDQVIHTNLDGFYNVVHPTIMPMVGARTGRIVTISSLSGQIGNRGQVNYSASKAGLIGATKALATELSNKRRAITVNCVAPGLIDTGMVEDHVKDHVLPAVPLKRMGKPEEVAGLVEFLLSDKAAYINRQVIGVNGGLH</sequence>
<evidence type="ECO:0000256" key="1">
    <source>
        <dbReference type="ARBA" id="ARBA00006484"/>
    </source>
</evidence>
<dbReference type="EC" id="1.1.1.100" evidence="4"/>
<dbReference type="InterPro" id="IPR002347">
    <property type="entry name" value="SDR_fam"/>
</dbReference>
<dbReference type="NCBIfam" id="TIGR01831">
    <property type="entry name" value="fabG_rel"/>
    <property type="match status" value="1"/>
</dbReference>
<dbReference type="PANTHER" id="PTHR42879">
    <property type="entry name" value="3-OXOACYL-(ACYL-CARRIER-PROTEIN) REDUCTASE"/>
    <property type="match status" value="1"/>
</dbReference>
<dbReference type="NCBIfam" id="NF004200">
    <property type="entry name" value="PRK05653.1-5"/>
    <property type="match status" value="1"/>
</dbReference>
<dbReference type="EMBL" id="CP036200">
    <property type="protein sequence ID" value="QBF81986.1"/>
    <property type="molecule type" value="Genomic_DNA"/>
</dbReference>
<evidence type="ECO:0000313" key="4">
    <source>
        <dbReference type="EMBL" id="QBF81986.1"/>
    </source>
</evidence>
<keyword evidence="2 4" id="KW-0560">Oxidoreductase</keyword>
<dbReference type="InterPro" id="IPR036291">
    <property type="entry name" value="NAD(P)-bd_dom_sf"/>
</dbReference>
<dbReference type="Proteomes" id="UP000291106">
    <property type="component" value="Chromosome"/>
</dbReference>
<organism evidence="4 5">
    <name type="scientific">Shewanella maritima</name>
    <dbReference type="NCBI Taxonomy" id="2520507"/>
    <lineage>
        <taxon>Bacteria</taxon>
        <taxon>Pseudomonadati</taxon>
        <taxon>Pseudomonadota</taxon>
        <taxon>Gammaproteobacteria</taxon>
        <taxon>Alteromonadales</taxon>
        <taxon>Shewanellaceae</taxon>
        <taxon>Shewanella</taxon>
    </lineage>
</organism>
<comment type="similarity">
    <text evidence="1 3">Belongs to the short-chain dehydrogenases/reductases (SDR) family.</text>
</comment>
<dbReference type="AlphaFoldDB" id="A0A411PEI4"/>
<proteinExistence type="inferred from homology"/>
<dbReference type="Gene3D" id="3.40.50.720">
    <property type="entry name" value="NAD(P)-binding Rossmann-like Domain"/>
    <property type="match status" value="1"/>
</dbReference>
<keyword evidence="5" id="KW-1185">Reference proteome</keyword>
<dbReference type="PRINTS" id="PR00080">
    <property type="entry name" value="SDRFAMILY"/>
</dbReference>
<dbReference type="FunFam" id="3.40.50.720:FF:000173">
    <property type="entry name" value="3-oxoacyl-[acyl-carrier protein] reductase"/>
    <property type="match status" value="1"/>
</dbReference>
<dbReference type="SUPFAM" id="SSF51735">
    <property type="entry name" value="NAD(P)-binding Rossmann-fold domains"/>
    <property type="match status" value="1"/>
</dbReference>
<accession>A0A411PEI4</accession>
<dbReference type="RefSeq" id="WP_130597960.1">
    <property type="nucleotide sequence ID" value="NZ_CP036200.1"/>
</dbReference>
<dbReference type="NCBIfam" id="NF009466">
    <property type="entry name" value="PRK12826.1-2"/>
    <property type="match status" value="1"/>
</dbReference>
<dbReference type="PRINTS" id="PR00081">
    <property type="entry name" value="GDHRDH"/>
</dbReference>
<dbReference type="GO" id="GO:0004316">
    <property type="term" value="F:3-oxoacyl-[acyl-carrier-protein] reductase (NADPH) activity"/>
    <property type="evidence" value="ECO:0007669"/>
    <property type="project" value="UniProtKB-EC"/>
</dbReference>
<dbReference type="KEGG" id="smai:EXU30_04190"/>
<dbReference type="PANTHER" id="PTHR42879:SF2">
    <property type="entry name" value="3-OXOACYL-[ACYL-CARRIER-PROTEIN] REDUCTASE FABG"/>
    <property type="match status" value="1"/>
</dbReference>
<dbReference type="InterPro" id="IPR050259">
    <property type="entry name" value="SDR"/>
</dbReference>
<evidence type="ECO:0000313" key="5">
    <source>
        <dbReference type="Proteomes" id="UP000291106"/>
    </source>
</evidence>
<dbReference type="InterPro" id="IPR011285">
    <property type="entry name" value="FabG-rel"/>
</dbReference>
<gene>
    <name evidence="4" type="primary">fabG</name>
    <name evidence="4" type="ORF">EXU30_04190</name>
</gene>
<dbReference type="Pfam" id="PF00106">
    <property type="entry name" value="adh_short"/>
    <property type="match status" value="1"/>
</dbReference>
<protein>
    <submittedName>
        <fullName evidence="4">3-oxoacyl-ACP reductase FabG</fullName>
        <ecNumber evidence="4">1.1.1.100</ecNumber>
    </submittedName>
</protein>
<reference evidence="4 5" key="1">
    <citation type="submission" date="2019-02" db="EMBL/GenBank/DDBJ databases">
        <title>Shewanella sp. D4-2 isolated from Dokdo Island.</title>
        <authorList>
            <person name="Baek K."/>
        </authorList>
    </citation>
    <scope>NUCLEOTIDE SEQUENCE [LARGE SCALE GENOMIC DNA]</scope>
    <source>
        <strain evidence="4 5">D4-2</strain>
    </source>
</reference>
<dbReference type="OrthoDB" id="9804774at2"/>
<name>A0A411PEI4_9GAMM</name>